<dbReference type="NCBIfam" id="NF045971">
    <property type="entry name" value="conju_CD1110"/>
    <property type="match status" value="1"/>
</dbReference>
<evidence type="ECO:0000313" key="3">
    <source>
        <dbReference type="EMBL" id="PHU34651.1"/>
    </source>
</evidence>
<dbReference type="AlphaFoldDB" id="A0A2G3E6V8"/>
<dbReference type="Gene3D" id="3.40.50.300">
    <property type="entry name" value="P-loop containing nucleotide triphosphate hydrolases"/>
    <property type="match status" value="1"/>
</dbReference>
<dbReference type="InterPro" id="IPR043964">
    <property type="entry name" value="P-loop_TraG"/>
</dbReference>
<reference evidence="4" key="1">
    <citation type="submission" date="2017-10" db="EMBL/GenBank/DDBJ databases">
        <title>Resolving the taxonomy of Roseburia spp., Eubacterium rectale and Agathobacter spp. through phylogenomic analysis.</title>
        <authorList>
            <person name="Sheridan P.O."/>
            <person name="Walker A.W."/>
            <person name="Duncan S.H."/>
            <person name="Scott K.P."/>
            <person name="Toole P.W.O."/>
            <person name="Luis P."/>
            <person name="Flint H.J."/>
        </authorList>
    </citation>
    <scope>NUCLEOTIDE SEQUENCE [LARGE SCALE GENOMIC DNA]</scope>
    <source>
        <strain evidence="4">JK10</strain>
        <strain evidence="3">JK626</strain>
    </source>
</reference>
<reference evidence="4" key="2">
    <citation type="submission" date="2017-10" db="EMBL/GenBank/DDBJ databases">
        <authorList>
            <person name="Banno H."/>
            <person name="Chua N.-H."/>
        </authorList>
    </citation>
    <scope>NUCLEOTIDE SEQUENCE [LARGE SCALE GENOMIC DNA]</scope>
    <source>
        <strain evidence="4">JK10</strain>
        <strain evidence="3">JK626</strain>
    </source>
</reference>
<dbReference type="SUPFAM" id="SSF52540">
    <property type="entry name" value="P-loop containing nucleoside triphosphate hydrolases"/>
    <property type="match status" value="1"/>
</dbReference>
<dbReference type="EMBL" id="PDYH01000060">
    <property type="protein sequence ID" value="PHU38996.1"/>
    <property type="molecule type" value="Genomic_DNA"/>
</dbReference>
<dbReference type="Proteomes" id="UP000225889">
    <property type="component" value="Unassembled WGS sequence"/>
</dbReference>
<sequence>MGLFSKKKNENTKAKGKVDTSSKKNKNGDDRDSAAAEMKQKKKKTAKKVVHTVQDTLDWECVLADTGIFQIGPKRFSKSFAFDDISFRTKDEEEQLTIYEAYTSFLNICQPEEDIFFTFVNEQEDPDKKLAPILPIEKGDVFDEYRKEMSTIITENMKKSRNSISTKRYLTFIVSADSVDKAVQRIETLSGEISHNFEKITKMPLKELNTAERLEIISKLLNDEPNFWFTHDEKGKTHLDLEYLKKKGLTPKDIVAPDYMKFYSNRFEINDNVGQSLYLSGVANWLNANFISSIIEVSFPSVFTLHISPIEQAAAIKKVSDQAVNVSAEIEAKMDDRASKGKDPNLINADLRKRQETIEQLQDDINNRDQKLFYANFVGAHFAKDMDALNIQQKEIKQSAEKMMCKMTVAFSEQERALMTALPLGQDRLLNKEVMYTTESLGIMMPFDEINKFDEHGLYYGVNTINKSLIVYDRWKATNYNALFLGMSGTGKSFSAKREIFQVFLNSDADIYIVDPDGEYSPLAGALNGTVINISPGNGIYINPLDLDIDTSADPGINPVSMKIDFVCGLLETMIGYNASLTPTQKSIVNRCLTNIYRPYLTHLQELPPDANGRRPTIDRAYCPTLVNLFDELFSQEQPEAQELAVIMEQYTTGVYDVFAHKTNVDVDNRLTIYNIKNIGSNLKELGLKVCLSEIFNSMQRNSRSKKKTYAYFDEAHLLLKTQSSADYLTQIWKRCRKFLGAPAAITQDVEEFLNAPGARAIINNSSFIYLLGQAPINRGILQNLMGLSESDISYISTDVPGRGLIYTANQTIPFVDDFPKGKIFDAITTKIDD</sequence>
<keyword evidence="5" id="KW-1185">Reference proteome</keyword>
<dbReference type="Pfam" id="PF19044">
    <property type="entry name" value="P-loop_TraG"/>
    <property type="match status" value="1"/>
</dbReference>
<dbReference type="RefSeq" id="WP_090154689.1">
    <property type="nucleotide sequence ID" value="NZ_PDYF01000014.1"/>
</dbReference>
<feature type="region of interest" description="Disordered" evidence="1">
    <location>
        <begin position="1"/>
        <end position="41"/>
    </location>
</feature>
<evidence type="ECO:0000313" key="4">
    <source>
        <dbReference type="EMBL" id="PHU38996.1"/>
    </source>
</evidence>
<dbReference type="PANTHER" id="PTHR30121">
    <property type="entry name" value="UNCHARACTERIZED PROTEIN YJGR-RELATED"/>
    <property type="match status" value="1"/>
</dbReference>
<dbReference type="PANTHER" id="PTHR30121:SF6">
    <property type="entry name" value="SLR6007 PROTEIN"/>
    <property type="match status" value="1"/>
</dbReference>
<feature type="compositionally biased region" description="Basic and acidic residues" evidence="1">
    <location>
        <begin position="7"/>
        <end position="34"/>
    </location>
</feature>
<dbReference type="InterPro" id="IPR027417">
    <property type="entry name" value="P-loop_NTPase"/>
</dbReference>
<dbReference type="Proteomes" id="UP000224317">
    <property type="component" value="Unassembled WGS sequence"/>
</dbReference>
<gene>
    <name evidence="4" type="ORF">CSX00_13055</name>
    <name evidence="3" type="ORF">CSX01_08805</name>
</gene>
<name>A0A2G3E6V8_9FIRM</name>
<dbReference type="Gene3D" id="1.10.8.730">
    <property type="match status" value="1"/>
</dbReference>
<evidence type="ECO:0000259" key="2">
    <source>
        <dbReference type="Pfam" id="PF19044"/>
    </source>
</evidence>
<feature type="domain" description="TraG P-loop" evidence="2">
    <location>
        <begin position="476"/>
        <end position="795"/>
    </location>
</feature>
<dbReference type="EMBL" id="PDYF01000014">
    <property type="protein sequence ID" value="PHU34651.1"/>
    <property type="molecule type" value="Genomic_DNA"/>
</dbReference>
<protein>
    <submittedName>
        <fullName evidence="4">DUF87 domain-containing protein</fullName>
    </submittedName>
</protein>
<organism evidence="4 5">
    <name type="scientific">Pseudobutyrivibrio ruminis</name>
    <dbReference type="NCBI Taxonomy" id="46206"/>
    <lineage>
        <taxon>Bacteria</taxon>
        <taxon>Bacillati</taxon>
        <taxon>Bacillota</taxon>
        <taxon>Clostridia</taxon>
        <taxon>Lachnospirales</taxon>
        <taxon>Lachnospiraceae</taxon>
        <taxon>Pseudobutyrivibrio</taxon>
    </lineage>
</organism>
<accession>A0A2G3E6V8</accession>
<proteinExistence type="predicted"/>
<evidence type="ECO:0000313" key="5">
    <source>
        <dbReference type="Proteomes" id="UP000224317"/>
    </source>
</evidence>
<comment type="caution">
    <text evidence="4">The sequence shown here is derived from an EMBL/GenBank/DDBJ whole genome shotgun (WGS) entry which is preliminary data.</text>
</comment>
<evidence type="ECO:0000256" key="1">
    <source>
        <dbReference type="SAM" id="MobiDB-lite"/>
    </source>
</evidence>
<dbReference type="InterPro" id="IPR051162">
    <property type="entry name" value="T4SS_component"/>
</dbReference>